<dbReference type="InterPro" id="IPR046496">
    <property type="entry name" value="DUF6589"/>
</dbReference>
<keyword evidence="4" id="KW-1185">Reference proteome</keyword>
<protein>
    <recommendedName>
        <fullName evidence="2">DUF6589 domain-containing protein</fullName>
    </recommendedName>
</protein>
<evidence type="ECO:0000256" key="1">
    <source>
        <dbReference type="SAM" id="MobiDB-lite"/>
    </source>
</evidence>
<reference evidence="3 4" key="1">
    <citation type="submission" date="2022-05" db="EMBL/GenBank/DDBJ databases">
        <authorList>
            <consortium name="Genoscope - CEA"/>
            <person name="William W."/>
        </authorList>
    </citation>
    <scope>NUCLEOTIDE SEQUENCE [LARGE SCALE GENOMIC DNA]</scope>
</reference>
<feature type="domain" description="DUF6589" evidence="2">
    <location>
        <begin position="728"/>
        <end position="860"/>
    </location>
</feature>
<dbReference type="Pfam" id="PF20231">
    <property type="entry name" value="DUF6589"/>
    <property type="match status" value="2"/>
</dbReference>
<dbReference type="EMBL" id="CALNXK010000176">
    <property type="protein sequence ID" value="CAH3172876.1"/>
    <property type="molecule type" value="Genomic_DNA"/>
</dbReference>
<organism evidence="3 4">
    <name type="scientific">Porites lobata</name>
    <dbReference type="NCBI Taxonomy" id="104759"/>
    <lineage>
        <taxon>Eukaryota</taxon>
        <taxon>Metazoa</taxon>
        <taxon>Cnidaria</taxon>
        <taxon>Anthozoa</taxon>
        <taxon>Hexacorallia</taxon>
        <taxon>Scleractinia</taxon>
        <taxon>Fungiina</taxon>
        <taxon>Poritidae</taxon>
        <taxon>Porites</taxon>
    </lineage>
</organism>
<accession>A0ABN8R3E3</accession>
<comment type="caution">
    <text evidence="3">The sequence shown here is derived from an EMBL/GenBank/DDBJ whole genome shotgun (WGS) entry which is preliminary data.</text>
</comment>
<evidence type="ECO:0000313" key="3">
    <source>
        <dbReference type="EMBL" id="CAH3172876.1"/>
    </source>
</evidence>
<proteinExistence type="predicted"/>
<gene>
    <name evidence="3" type="ORF">PLOB_00013310</name>
</gene>
<evidence type="ECO:0000313" key="4">
    <source>
        <dbReference type="Proteomes" id="UP001159405"/>
    </source>
</evidence>
<sequence>NPNIFCRLCKKNLRIVYGPMVTKKSGFSSYMNLFKPSARENDYGRVIAQSLHQIGISVQKIEGVSEVVCSPCGRKLLKLCGTFTSVSSALAEVSCEGDGGETFKRKIGAVLTPGRSPGKASRKQKRVTSPSKQTEGRTLFDKGNRSESEIADSVQAISASDAMLSKLNVDDLDTSSGSKIKVVIAFPSGHVRAQSTFDGEVQSVIMYLALGRWGPAIRAMFNHRDLFAELLAAVQQQANREFTEYSQFDSCLKITSRDQLGVFSNRALVKELSVQCPIFYSVVTGACKDASDLSSINAITLATSSLARTRNSTMSAVAYRISCILYHSGISSKDALRLNRLGISMSPDMVISMHHKMGENFDHKVHLWKKTIEENLTSRKLIEETKVQQIQDLQSDDMEIDVNLEEVKLSEYKWYSHETYKRSMSLLEAERNFEGASFTEQDVLERCINWALNKLKEEKLPLYRIVSDNIDYEITACVQRKDHVNRSLHWTHQFAVVDRVLNPNLDDTGPQKDVKNLQLVELLPDEHVQKNLVLQWSILISRIVTKFLPAFRPYQAHVVYHIPHTYSAEMSSKSETCSLGMEFKNPNVAADMSQILKSFHQKYVPCVQDGNNRTVLSAVPLHGDQLLEERARNVQWTFRDGESQYDRLEGLTTEHADWHAKVTLYKSQKAIFFIYRHEVTDHQLRLEAYRADERDSFGYYFCRNNCGLVFSTTHTRNSHPDFQPAETASKSSDVNKDEDYLFNYHQAKMSFGLILMAFEDAVKEGDGQRLHELYRLMLLIYNSKGHHKYAYVTLLHLVKLSALYSEFEAHRAKWNRGVNTTGGKGKNIPLDLLKEQKNLSIKTLWRNLGPNLNEHNAMRLAGIVDPTDDILAGVDRDCNVSNKSASRSIASKEEAVKQIIEDLVSKQVFTYTRGREGHPSFPEFKSDLLSGLDYRDLHKWMTDLIETWASIYQP</sequence>
<evidence type="ECO:0000259" key="2">
    <source>
        <dbReference type="Pfam" id="PF20231"/>
    </source>
</evidence>
<feature type="region of interest" description="Disordered" evidence="1">
    <location>
        <begin position="114"/>
        <end position="144"/>
    </location>
</feature>
<feature type="compositionally biased region" description="Basic and acidic residues" evidence="1">
    <location>
        <begin position="134"/>
        <end position="144"/>
    </location>
</feature>
<dbReference type="Proteomes" id="UP001159405">
    <property type="component" value="Unassembled WGS sequence"/>
</dbReference>
<feature type="domain" description="DUF6589" evidence="2">
    <location>
        <begin position="516"/>
        <end position="666"/>
    </location>
</feature>
<feature type="non-terminal residue" evidence="3">
    <location>
        <position position="1"/>
    </location>
</feature>
<name>A0ABN8R3E3_9CNID</name>